<feature type="domain" description="Methyltransferase" evidence="1">
    <location>
        <begin position="60"/>
        <end position="159"/>
    </location>
</feature>
<keyword evidence="2" id="KW-0489">Methyltransferase</keyword>
<evidence type="ECO:0000259" key="1">
    <source>
        <dbReference type="Pfam" id="PF13649"/>
    </source>
</evidence>
<evidence type="ECO:0000313" key="3">
    <source>
        <dbReference type="Proteomes" id="UP000799764"/>
    </source>
</evidence>
<organism evidence="2 3">
    <name type="scientific">Karstenula rhodostoma CBS 690.94</name>
    <dbReference type="NCBI Taxonomy" id="1392251"/>
    <lineage>
        <taxon>Eukaryota</taxon>
        <taxon>Fungi</taxon>
        <taxon>Dikarya</taxon>
        <taxon>Ascomycota</taxon>
        <taxon>Pezizomycotina</taxon>
        <taxon>Dothideomycetes</taxon>
        <taxon>Pleosporomycetidae</taxon>
        <taxon>Pleosporales</taxon>
        <taxon>Massarineae</taxon>
        <taxon>Didymosphaeriaceae</taxon>
        <taxon>Karstenula</taxon>
    </lineage>
</organism>
<dbReference type="CDD" id="cd02440">
    <property type="entry name" value="AdoMet_MTases"/>
    <property type="match status" value="1"/>
</dbReference>
<comment type="caution">
    <text evidence="2">The sequence shown here is derived from an EMBL/GenBank/DDBJ whole genome shotgun (WGS) entry which is preliminary data.</text>
</comment>
<dbReference type="SUPFAM" id="SSF53335">
    <property type="entry name" value="S-adenosyl-L-methionine-dependent methyltransferases"/>
    <property type="match status" value="1"/>
</dbReference>
<dbReference type="Proteomes" id="UP000799764">
    <property type="component" value="Unassembled WGS sequence"/>
</dbReference>
<reference evidence="2" key="1">
    <citation type="journal article" date="2020" name="Stud. Mycol.">
        <title>101 Dothideomycetes genomes: a test case for predicting lifestyles and emergence of pathogens.</title>
        <authorList>
            <person name="Haridas S."/>
            <person name="Albert R."/>
            <person name="Binder M."/>
            <person name="Bloem J."/>
            <person name="Labutti K."/>
            <person name="Salamov A."/>
            <person name="Andreopoulos B."/>
            <person name="Baker S."/>
            <person name="Barry K."/>
            <person name="Bills G."/>
            <person name="Bluhm B."/>
            <person name="Cannon C."/>
            <person name="Castanera R."/>
            <person name="Culley D."/>
            <person name="Daum C."/>
            <person name="Ezra D."/>
            <person name="Gonzalez J."/>
            <person name="Henrissat B."/>
            <person name="Kuo A."/>
            <person name="Liang C."/>
            <person name="Lipzen A."/>
            <person name="Lutzoni F."/>
            <person name="Magnuson J."/>
            <person name="Mondo S."/>
            <person name="Nolan M."/>
            <person name="Ohm R."/>
            <person name="Pangilinan J."/>
            <person name="Park H.-J."/>
            <person name="Ramirez L."/>
            <person name="Alfaro M."/>
            <person name="Sun H."/>
            <person name="Tritt A."/>
            <person name="Yoshinaga Y."/>
            <person name="Zwiers L.-H."/>
            <person name="Turgeon B."/>
            <person name="Goodwin S."/>
            <person name="Spatafora J."/>
            <person name="Crous P."/>
            <person name="Grigoriev I."/>
        </authorList>
    </citation>
    <scope>NUCLEOTIDE SEQUENCE</scope>
    <source>
        <strain evidence="2">CBS 690.94</strain>
    </source>
</reference>
<dbReference type="GO" id="GO:0008168">
    <property type="term" value="F:methyltransferase activity"/>
    <property type="evidence" value="ECO:0007669"/>
    <property type="project" value="UniProtKB-KW"/>
</dbReference>
<gene>
    <name evidence="2" type="ORF">P171DRAFT_427564</name>
</gene>
<accession>A0A9P4UEW5</accession>
<dbReference type="InterPro" id="IPR029063">
    <property type="entry name" value="SAM-dependent_MTases_sf"/>
</dbReference>
<keyword evidence="2" id="KW-0808">Transferase</keyword>
<dbReference type="PANTHER" id="PTHR43591">
    <property type="entry name" value="METHYLTRANSFERASE"/>
    <property type="match status" value="1"/>
</dbReference>
<dbReference type="EMBL" id="MU001494">
    <property type="protein sequence ID" value="KAF2449359.1"/>
    <property type="molecule type" value="Genomic_DNA"/>
</dbReference>
<dbReference type="GO" id="GO:0032259">
    <property type="term" value="P:methylation"/>
    <property type="evidence" value="ECO:0007669"/>
    <property type="project" value="UniProtKB-KW"/>
</dbReference>
<dbReference type="AlphaFoldDB" id="A0A9P4UEW5"/>
<sequence>MAEPTTIPEDLKDRMKNCYDAIAHTYNAKLGTVLDNIRLDYVNRLLALLKDTGRAEATLLELGCGAGVPSTKTFLDNPTPSIHVTANDLSTVQLDLARQNLSHHVESGKVKLVAGDMLALDFPPRSFDAVTGFYSIIHLPRDEQVLLMQKIATWLKPGGYFLANFADEEKEINVMENWLGEEKGWTFWSAWGAEGSVKMVGDAGLEVLVKETRESKVDATFLWVIGRKSA</sequence>
<dbReference type="Pfam" id="PF13649">
    <property type="entry name" value="Methyltransf_25"/>
    <property type="match status" value="1"/>
</dbReference>
<dbReference type="Gene3D" id="3.40.50.150">
    <property type="entry name" value="Vaccinia Virus protein VP39"/>
    <property type="match status" value="1"/>
</dbReference>
<protein>
    <submittedName>
        <fullName evidence="2">Methyltransferase domain-containing protein</fullName>
    </submittedName>
</protein>
<dbReference type="OrthoDB" id="540004at2759"/>
<keyword evidence="3" id="KW-1185">Reference proteome</keyword>
<evidence type="ECO:0000313" key="2">
    <source>
        <dbReference type="EMBL" id="KAF2449359.1"/>
    </source>
</evidence>
<dbReference type="PANTHER" id="PTHR43591:SF110">
    <property type="entry name" value="RHODANESE DOMAIN-CONTAINING PROTEIN"/>
    <property type="match status" value="1"/>
</dbReference>
<dbReference type="InterPro" id="IPR041698">
    <property type="entry name" value="Methyltransf_25"/>
</dbReference>
<name>A0A9P4UEW5_9PLEO</name>
<proteinExistence type="predicted"/>